<keyword evidence="4" id="KW-1185">Reference proteome</keyword>
<dbReference type="GO" id="GO:0009432">
    <property type="term" value="P:SOS response"/>
    <property type="evidence" value="ECO:0000318"/>
    <property type="project" value="GO_Central"/>
</dbReference>
<dbReference type="STRING" id="515635.Dtur_0579"/>
<dbReference type="GO" id="GO:0046872">
    <property type="term" value="F:metal ion binding"/>
    <property type="evidence" value="ECO:0007669"/>
    <property type="project" value="InterPro"/>
</dbReference>
<dbReference type="Gene3D" id="3.30.1490.20">
    <property type="entry name" value="ATP-grasp fold, A domain"/>
    <property type="match status" value="1"/>
</dbReference>
<reference evidence="4" key="1">
    <citation type="journal article" date="2016" name="Front. Microbiol.">
        <title>The complete genome sequence of hyperthermophile Dictyoglomus turgidum DSM 6724 reveals a specialized carbohydrate fermentor.</title>
        <authorList>
            <person name="Brumm P.J."/>
            <person name="Gowda K."/>
            <person name="Robb F.T."/>
            <person name="Mead D.A."/>
        </authorList>
    </citation>
    <scope>NUCLEOTIDE SEQUENCE [LARGE SCALE GENOMIC DNA]</scope>
    <source>
        <strain evidence="4">DSM 6724 / Z-1310</strain>
    </source>
</reference>
<accession>B8DZD4</accession>
<dbReference type="InterPro" id="IPR003806">
    <property type="entry name" value="ATP-grasp_PylC-type"/>
</dbReference>
<dbReference type="SUPFAM" id="SSF56059">
    <property type="entry name" value="Glutathione synthetase ATP-binding domain-like"/>
    <property type="match status" value="1"/>
</dbReference>
<dbReference type="PROSITE" id="PS50975">
    <property type="entry name" value="ATP_GRASP"/>
    <property type="match status" value="1"/>
</dbReference>
<evidence type="ECO:0000313" key="4">
    <source>
        <dbReference type="Proteomes" id="UP000007719"/>
    </source>
</evidence>
<dbReference type="GO" id="GO:0018169">
    <property type="term" value="F:ribosomal S6-glutamic acid ligase activity"/>
    <property type="evidence" value="ECO:0000318"/>
    <property type="project" value="GO_Central"/>
</dbReference>
<dbReference type="GO" id="GO:0005524">
    <property type="term" value="F:ATP binding"/>
    <property type="evidence" value="ECO:0007669"/>
    <property type="project" value="UniProtKB-UniRule"/>
</dbReference>
<dbReference type="HOGENOM" id="CLU_691914_0_0_0"/>
<gene>
    <name evidence="3" type="ordered locus">Dtur_0579</name>
</gene>
<dbReference type="PANTHER" id="PTHR21621:SF0">
    <property type="entry name" value="BETA-CITRYLGLUTAMATE SYNTHASE B-RELATED"/>
    <property type="match status" value="1"/>
</dbReference>
<dbReference type="InParanoid" id="B8DZD4"/>
<sequence length="339" mass="39070">MFRVLVTSGSYKHSIAIQKYLKISIPDIYLIVQDDSKLNFSRLYGYANVIKRCSLEEALLANDFDMVIPVGAKDILPTLKYVREKAILPSEESIRVCFNKYQTIQLAKTCGVPVPFSIHLKSLKEIEKVKGIVKFPCVIKPSSELEAKFVFYANNQKELNYYLNQSFKILGENSQHGVILQEYISGMGVGFFALYKKGNPVRIFMHQRLREWPISGGASTAAKAFYSDKLKNYGLTLLNTLNWNGVAMVEFKYKYDEEEFYLIEVNHKFWGSLELALRAGVNFPADLVRIFRGESLSYSENYNINQHFYWPLDGDILNLVKTKRLYLIREYFNPNVSTC</sequence>
<protein>
    <submittedName>
        <fullName evidence="3">ATP-grasp enzyme-like protein</fullName>
    </submittedName>
</protein>
<dbReference type="Gene3D" id="3.30.470.20">
    <property type="entry name" value="ATP-grasp fold, B domain"/>
    <property type="match status" value="1"/>
</dbReference>
<dbReference type="InterPro" id="IPR011761">
    <property type="entry name" value="ATP-grasp"/>
</dbReference>
<dbReference type="KEGG" id="dtu:Dtur_0579"/>
<dbReference type="RefSeq" id="WP_012582952.1">
    <property type="nucleotide sequence ID" value="NC_011661.1"/>
</dbReference>
<dbReference type="OrthoDB" id="5372487at2"/>
<keyword evidence="1" id="KW-0547">Nucleotide-binding</keyword>
<dbReference type="PANTHER" id="PTHR21621">
    <property type="entry name" value="RIBOSOMAL PROTEIN S6 MODIFICATION PROTEIN"/>
    <property type="match status" value="1"/>
</dbReference>
<dbReference type="Pfam" id="PF02655">
    <property type="entry name" value="ATP-grasp_3"/>
    <property type="match status" value="1"/>
</dbReference>
<dbReference type="AlphaFoldDB" id="B8DZD4"/>
<dbReference type="eggNOG" id="COG3919">
    <property type="taxonomic scope" value="Bacteria"/>
</dbReference>
<organism evidence="3 4">
    <name type="scientific">Dictyoglomus turgidum (strain DSM 6724 / Z-1310)</name>
    <dbReference type="NCBI Taxonomy" id="515635"/>
    <lineage>
        <taxon>Bacteria</taxon>
        <taxon>Pseudomonadati</taxon>
        <taxon>Dictyoglomota</taxon>
        <taxon>Dictyoglomia</taxon>
        <taxon>Dictyoglomales</taxon>
        <taxon>Dictyoglomaceae</taxon>
        <taxon>Dictyoglomus</taxon>
    </lineage>
</organism>
<dbReference type="GO" id="GO:0005737">
    <property type="term" value="C:cytoplasm"/>
    <property type="evidence" value="ECO:0000318"/>
    <property type="project" value="GO_Central"/>
</dbReference>
<evidence type="ECO:0000259" key="2">
    <source>
        <dbReference type="PROSITE" id="PS50975"/>
    </source>
</evidence>
<dbReference type="Proteomes" id="UP000007719">
    <property type="component" value="Chromosome"/>
</dbReference>
<feature type="domain" description="ATP-grasp" evidence="2">
    <location>
        <begin position="104"/>
        <end position="292"/>
    </location>
</feature>
<dbReference type="EMBL" id="CP001251">
    <property type="protein sequence ID" value="ACK41867.1"/>
    <property type="molecule type" value="Genomic_DNA"/>
</dbReference>
<dbReference type="EnsemblBacteria" id="ACK41867">
    <property type="protein sequence ID" value="ACK41867"/>
    <property type="gene ID" value="Dtur_0579"/>
</dbReference>
<keyword evidence="1" id="KW-0067">ATP-binding</keyword>
<evidence type="ECO:0000313" key="3">
    <source>
        <dbReference type="EMBL" id="ACK41867.1"/>
    </source>
</evidence>
<dbReference type="InterPro" id="IPR013815">
    <property type="entry name" value="ATP_grasp_subdomain_1"/>
</dbReference>
<name>B8DZD4_DICTD</name>
<evidence type="ECO:0000256" key="1">
    <source>
        <dbReference type="PROSITE-ProRule" id="PRU00409"/>
    </source>
</evidence>
<proteinExistence type="predicted"/>